<comment type="cofactor">
    <cofactor evidence="2 9">
        <name>Mg(2+)</name>
        <dbReference type="ChEBI" id="CHEBI:18420"/>
    </cofactor>
</comment>
<dbReference type="Gene3D" id="3.90.79.10">
    <property type="entry name" value="Nucleoside Triphosphate Pyrophosphohydrolase"/>
    <property type="match status" value="1"/>
</dbReference>
<dbReference type="EMBL" id="SJOO01000001">
    <property type="protein sequence ID" value="TCB95087.1"/>
    <property type="molecule type" value="Genomic_DNA"/>
</dbReference>
<gene>
    <name evidence="12" type="ORF">E0L20_03135</name>
</gene>
<evidence type="ECO:0000256" key="3">
    <source>
        <dbReference type="ARBA" id="ARBA00007275"/>
    </source>
</evidence>
<dbReference type="InterPro" id="IPR015797">
    <property type="entry name" value="NUDIX_hydrolase-like_dom_sf"/>
</dbReference>
<feature type="binding site" evidence="9">
    <location>
        <position position="106"/>
    </location>
    <ligand>
        <name>Mg(2+)</name>
        <dbReference type="ChEBI" id="CHEBI:18420"/>
        <label>1</label>
    </ligand>
</feature>
<dbReference type="RefSeq" id="WP_131632639.1">
    <property type="nucleotide sequence ID" value="NZ_SJOO01000001.1"/>
</dbReference>
<evidence type="ECO:0000256" key="4">
    <source>
        <dbReference type="ARBA" id="ARBA00011738"/>
    </source>
</evidence>
<keyword evidence="9" id="KW-0460">Magnesium</keyword>
<evidence type="ECO:0000256" key="1">
    <source>
        <dbReference type="ARBA" id="ARBA00000847"/>
    </source>
</evidence>
<name>A0A4R0GEU6_9ENTR</name>
<comment type="caution">
    <text evidence="12">The sequence shown here is derived from an EMBL/GenBank/DDBJ whole genome shotgun (WGS) entry which is preliminary data.</text>
</comment>
<feature type="domain" description="Nudix hydrolase" evidence="11">
    <location>
        <begin position="46"/>
        <end position="184"/>
    </location>
</feature>
<dbReference type="GO" id="GO:0005829">
    <property type="term" value="C:cytosol"/>
    <property type="evidence" value="ECO:0007669"/>
    <property type="project" value="TreeGrafter"/>
</dbReference>
<proteinExistence type="inferred from homology"/>
<comment type="similarity">
    <text evidence="3">Belongs to the Nudix hydrolase family. NudK subfamily.</text>
</comment>
<feature type="binding site" evidence="9">
    <location>
        <position position="102"/>
    </location>
    <ligand>
        <name>Mg(2+)</name>
        <dbReference type="ChEBI" id="CHEBI:18420"/>
        <label>1</label>
    </ligand>
</feature>
<dbReference type="SUPFAM" id="SSF55811">
    <property type="entry name" value="Nudix"/>
    <property type="match status" value="1"/>
</dbReference>
<evidence type="ECO:0000256" key="6">
    <source>
        <dbReference type="ARBA" id="ARBA00022801"/>
    </source>
</evidence>
<evidence type="ECO:0000256" key="9">
    <source>
        <dbReference type="PIRSR" id="PIRSR604385-2"/>
    </source>
</evidence>
<keyword evidence="6" id="KW-0378">Hydrolase</keyword>
<dbReference type="AlphaFoldDB" id="A0A4R0GEU6"/>
<accession>A0A4R0GEU6</accession>
<dbReference type="InterPro" id="IPR000086">
    <property type="entry name" value="NUDIX_hydrolase_dom"/>
</dbReference>
<dbReference type="CDD" id="cd24157">
    <property type="entry name" value="NUDIX_GDPMK"/>
    <property type="match status" value="1"/>
</dbReference>
<dbReference type="InterPro" id="IPR004385">
    <property type="entry name" value="NDP_pyrophosphatase"/>
</dbReference>
<evidence type="ECO:0000256" key="7">
    <source>
        <dbReference type="ARBA" id="ARBA00032162"/>
    </source>
</evidence>
<evidence type="ECO:0000313" key="13">
    <source>
        <dbReference type="Proteomes" id="UP000291424"/>
    </source>
</evidence>
<evidence type="ECO:0000256" key="10">
    <source>
        <dbReference type="PIRSR" id="PIRSR604385-3"/>
    </source>
</evidence>
<comment type="catalytic activity">
    <reaction evidence="1">
        <text>GDP-alpha-D-mannose + H2O = alpha-D-mannose 1-phosphate + GMP + 2 H(+)</text>
        <dbReference type="Rhea" id="RHEA:27978"/>
        <dbReference type="ChEBI" id="CHEBI:15377"/>
        <dbReference type="ChEBI" id="CHEBI:15378"/>
        <dbReference type="ChEBI" id="CHEBI:57527"/>
        <dbReference type="ChEBI" id="CHEBI:58115"/>
        <dbReference type="ChEBI" id="CHEBI:58409"/>
    </reaction>
</comment>
<organism evidence="12 13">
    <name type="scientific">Enterobacter wuhouensis</name>
    <dbReference type="NCBI Taxonomy" id="2529381"/>
    <lineage>
        <taxon>Bacteria</taxon>
        <taxon>Pseudomonadati</taxon>
        <taxon>Pseudomonadota</taxon>
        <taxon>Gammaproteobacteria</taxon>
        <taxon>Enterobacterales</taxon>
        <taxon>Enterobacteriaceae</taxon>
        <taxon>Enterobacter</taxon>
    </lineage>
</organism>
<evidence type="ECO:0000256" key="5">
    <source>
        <dbReference type="ARBA" id="ARBA00016377"/>
    </source>
</evidence>
<dbReference type="GO" id="GO:0046872">
    <property type="term" value="F:metal ion binding"/>
    <property type="evidence" value="ECO:0007669"/>
    <property type="project" value="UniProtKB-KW"/>
</dbReference>
<dbReference type="GO" id="GO:0019693">
    <property type="term" value="P:ribose phosphate metabolic process"/>
    <property type="evidence" value="ECO:0007669"/>
    <property type="project" value="TreeGrafter"/>
</dbReference>
<dbReference type="Proteomes" id="UP000291424">
    <property type="component" value="Unassembled WGS sequence"/>
</dbReference>
<feature type="binding site" evidence="9">
    <location>
        <position position="155"/>
    </location>
    <ligand>
        <name>Mg(2+)</name>
        <dbReference type="ChEBI" id="CHEBI:18420"/>
        <label>1</label>
    </ligand>
</feature>
<evidence type="ECO:0000259" key="11">
    <source>
        <dbReference type="PROSITE" id="PS51462"/>
    </source>
</evidence>
<dbReference type="GO" id="GO:0016818">
    <property type="term" value="F:hydrolase activity, acting on acid anhydrides, in phosphorus-containing anhydrides"/>
    <property type="evidence" value="ECO:0007669"/>
    <property type="project" value="InterPro"/>
</dbReference>
<dbReference type="PANTHER" id="PTHR11839">
    <property type="entry name" value="UDP/ADP-SUGAR PYROPHOSPHATASE"/>
    <property type="match status" value="1"/>
</dbReference>
<evidence type="ECO:0000256" key="2">
    <source>
        <dbReference type="ARBA" id="ARBA00001946"/>
    </source>
</evidence>
<comment type="subunit">
    <text evidence="4">Homodimer.</text>
</comment>
<keyword evidence="9" id="KW-0479">Metal-binding</keyword>
<dbReference type="NCBIfam" id="TIGR00052">
    <property type="entry name" value="nudix-type nucleoside diphosphatase, YffH/AdpP family"/>
    <property type="match status" value="1"/>
</dbReference>
<dbReference type="PROSITE" id="PS51462">
    <property type="entry name" value="NUDIX"/>
    <property type="match status" value="1"/>
</dbReference>
<dbReference type="GO" id="GO:0006753">
    <property type="term" value="P:nucleoside phosphate metabolic process"/>
    <property type="evidence" value="ECO:0007669"/>
    <property type="project" value="TreeGrafter"/>
</dbReference>
<reference evidence="12 13" key="1">
    <citation type="submission" date="2019-02" db="EMBL/GenBank/DDBJ databases">
        <title>The draft genome of Enterobacter spp. strains.</title>
        <authorList>
            <person name="Wang C."/>
            <person name="Feng Y."/>
            <person name="Zong Z."/>
        </authorList>
    </citation>
    <scope>NUCLEOTIDE SEQUENCE [LARGE SCALE GENOMIC DNA]</scope>
    <source>
        <strain evidence="12 13">WCHEW120002</strain>
    </source>
</reference>
<feature type="short sequence motif" description="Nudix box" evidence="10">
    <location>
        <begin position="88"/>
        <end position="109"/>
    </location>
</feature>
<protein>
    <recommendedName>
        <fullName evidence="5">GDP-mannose pyrophosphatase</fullName>
    </recommendedName>
    <alternativeName>
        <fullName evidence="7">GDP-mannose hydrolase</fullName>
    </alternativeName>
    <alternativeName>
        <fullName evidence="8">GDPMK</fullName>
    </alternativeName>
</protein>
<sequence>MQSKRADIRIIASETLSDNWYILKKYTFDQRHRDGEWQRQDREVYDRGNGATILLYNRDKKTVILTRQFRFPVFINGHEDDLIEAAAGLLDNMEPESRIKAEAEEETGFRVTHVQKIFEAYMSPGSVTEKLYFYVAEYHPQDRLHAGGGIKSEGENIAVLEMTLEEALQGIEAGKIVDGKTIMLLYHVALKGIM</sequence>
<dbReference type="PANTHER" id="PTHR11839:SF18">
    <property type="entry name" value="NUDIX HYDROLASE DOMAIN-CONTAINING PROTEIN"/>
    <property type="match status" value="1"/>
</dbReference>
<feature type="binding site" evidence="9">
    <location>
        <position position="87"/>
    </location>
    <ligand>
        <name>Mg(2+)</name>
        <dbReference type="ChEBI" id="CHEBI:18420"/>
        <label>1</label>
    </ligand>
</feature>
<evidence type="ECO:0000256" key="8">
    <source>
        <dbReference type="ARBA" id="ARBA00032272"/>
    </source>
</evidence>
<dbReference type="OrthoDB" id="5292471at2"/>
<evidence type="ECO:0000313" key="12">
    <source>
        <dbReference type="EMBL" id="TCB95087.1"/>
    </source>
</evidence>